<evidence type="ECO:0000313" key="3">
    <source>
        <dbReference type="Proteomes" id="UP000045706"/>
    </source>
</evidence>
<proteinExistence type="predicted"/>
<dbReference type="GO" id="GO:0005737">
    <property type="term" value="C:cytoplasm"/>
    <property type="evidence" value="ECO:0007669"/>
    <property type="project" value="TreeGrafter"/>
</dbReference>
<feature type="region of interest" description="Disordered" evidence="1">
    <location>
        <begin position="80"/>
        <end position="100"/>
    </location>
</feature>
<dbReference type="PANTHER" id="PTHR12746">
    <property type="entry name" value="NONSENSE-MEDIATED MRNA DECAY PROTEIN 3"/>
    <property type="match status" value="1"/>
</dbReference>
<dbReference type="Proteomes" id="UP000045706">
    <property type="component" value="Unassembled WGS sequence"/>
</dbReference>
<sequence length="100" mass="11959">MLVKKHYPRRKKNRKRQWKLKRMAKDEGELLPKQADQDRMDAQYEQFLQDVEEDEEYRATMALYKSQQPPRVDPDAMSIAETEGEDEGPKVDMNELLEDM</sequence>
<dbReference type="PANTHER" id="PTHR12746:SF2">
    <property type="entry name" value="60S RIBOSOMAL EXPORT PROTEIN NMD3"/>
    <property type="match status" value="1"/>
</dbReference>
<evidence type="ECO:0000313" key="2">
    <source>
        <dbReference type="EMBL" id="CRK34819.1"/>
    </source>
</evidence>
<dbReference type="GO" id="GO:0043023">
    <property type="term" value="F:ribosomal large subunit binding"/>
    <property type="evidence" value="ECO:0007669"/>
    <property type="project" value="InterPro"/>
</dbReference>
<feature type="compositionally biased region" description="Basic and acidic residues" evidence="1">
    <location>
        <begin position="23"/>
        <end position="38"/>
    </location>
</feature>
<organism evidence="2 3">
    <name type="scientific">Verticillium longisporum</name>
    <name type="common">Verticillium dahliae var. longisporum</name>
    <dbReference type="NCBI Taxonomy" id="100787"/>
    <lineage>
        <taxon>Eukaryota</taxon>
        <taxon>Fungi</taxon>
        <taxon>Dikarya</taxon>
        <taxon>Ascomycota</taxon>
        <taxon>Pezizomycotina</taxon>
        <taxon>Sordariomycetes</taxon>
        <taxon>Hypocreomycetidae</taxon>
        <taxon>Glomerellales</taxon>
        <taxon>Plectosphaerellaceae</taxon>
        <taxon>Verticillium</taxon>
    </lineage>
</organism>
<name>A0A0G4MKY0_VERLO</name>
<feature type="compositionally biased region" description="Basic residues" evidence="1">
    <location>
        <begin position="1"/>
        <end position="22"/>
    </location>
</feature>
<evidence type="ECO:0000256" key="1">
    <source>
        <dbReference type="SAM" id="MobiDB-lite"/>
    </source>
</evidence>
<dbReference type="GO" id="GO:0005634">
    <property type="term" value="C:nucleus"/>
    <property type="evidence" value="ECO:0007669"/>
    <property type="project" value="TreeGrafter"/>
</dbReference>
<feature type="region of interest" description="Disordered" evidence="1">
    <location>
        <begin position="1"/>
        <end position="38"/>
    </location>
</feature>
<dbReference type="EMBL" id="CVQI01027136">
    <property type="protein sequence ID" value="CRK34819.1"/>
    <property type="molecule type" value="Genomic_DNA"/>
</dbReference>
<reference evidence="3" key="1">
    <citation type="submission" date="2015-05" db="EMBL/GenBank/DDBJ databases">
        <authorList>
            <person name="Fogelqvist Johan"/>
        </authorList>
    </citation>
    <scope>NUCLEOTIDE SEQUENCE [LARGE SCALE GENOMIC DNA]</scope>
</reference>
<protein>
    <submittedName>
        <fullName evidence="2">Uncharacterized protein</fullName>
    </submittedName>
</protein>
<feature type="non-terminal residue" evidence="2">
    <location>
        <position position="100"/>
    </location>
</feature>
<dbReference type="AlphaFoldDB" id="A0A0G4MKY0"/>
<dbReference type="GO" id="GO:0000055">
    <property type="term" value="P:ribosomal large subunit export from nucleus"/>
    <property type="evidence" value="ECO:0007669"/>
    <property type="project" value="TreeGrafter"/>
</dbReference>
<gene>
    <name evidence="2" type="ORF">BN1723_018561</name>
</gene>
<dbReference type="InterPro" id="IPR039768">
    <property type="entry name" value="Nmd3"/>
</dbReference>
<accession>A0A0G4MKY0</accession>